<dbReference type="EMBL" id="JAIZAY010000010">
    <property type="protein sequence ID" value="KAJ8034991.1"/>
    <property type="molecule type" value="Genomic_DNA"/>
</dbReference>
<feature type="region of interest" description="Disordered" evidence="1">
    <location>
        <begin position="125"/>
        <end position="150"/>
    </location>
</feature>
<feature type="compositionally biased region" description="Polar residues" evidence="1">
    <location>
        <begin position="125"/>
        <end position="134"/>
    </location>
</feature>
<comment type="caution">
    <text evidence="3">The sequence shown here is derived from an EMBL/GenBank/DDBJ whole genome shotgun (WGS) entry which is preliminary data.</text>
</comment>
<dbReference type="AlphaFoldDB" id="A0A9Q1BY12"/>
<feature type="transmembrane region" description="Helical" evidence="2">
    <location>
        <begin position="59"/>
        <end position="84"/>
    </location>
</feature>
<accession>A0A9Q1BY12</accession>
<organism evidence="3 4">
    <name type="scientific">Holothuria leucospilota</name>
    <name type="common">Black long sea cucumber</name>
    <name type="synonym">Mertensiothuria leucospilota</name>
    <dbReference type="NCBI Taxonomy" id="206669"/>
    <lineage>
        <taxon>Eukaryota</taxon>
        <taxon>Metazoa</taxon>
        <taxon>Echinodermata</taxon>
        <taxon>Eleutherozoa</taxon>
        <taxon>Echinozoa</taxon>
        <taxon>Holothuroidea</taxon>
        <taxon>Aspidochirotacea</taxon>
        <taxon>Aspidochirotida</taxon>
        <taxon>Holothuriidae</taxon>
        <taxon>Holothuria</taxon>
    </lineage>
</organism>
<name>A0A9Q1BY12_HOLLE</name>
<evidence type="ECO:0000313" key="4">
    <source>
        <dbReference type="Proteomes" id="UP001152320"/>
    </source>
</evidence>
<dbReference type="Proteomes" id="UP001152320">
    <property type="component" value="Chromosome 10"/>
</dbReference>
<keyword evidence="4" id="KW-1185">Reference proteome</keyword>
<reference evidence="3" key="1">
    <citation type="submission" date="2021-10" db="EMBL/GenBank/DDBJ databases">
        <title>Tropical sea cucumber genome reveals ecological adaptation and Cuvierian tubules defense mechanism.</title>
        <authorList>
            <person name="Chen T."/>
        </authorList>
    </citation>
    <scope>NUCLEOTIDE SEQUENCE</scope>
    <source>
        <strain evidence="3">Nanhai2018</strain>
        <tissue evidence="3">Muscle</tissue>
    </source>
</reference>
<evidence type="ECO:0000313" key="3">
    <source>
        <dbReference type="EMBL" id="KAJ8034991.1"/>
    </source>
</evidence>
<proteinExistence type="predicted"/>
<feature type="transmembrane region" description="Helical" evidence="2">
    <location>
        <begin position="28"/>
        <end position="47"/>
    </location>
</feature>
<keyword evidence="2" id="KW-1133">Transmembrane helix</keyword>
<feature type="compositionally biased region" description="Basic and acidic residues" evidence="1">
    <location>
        <begin position="138"/>
        <end position="150"/>
    </location>
</feature>
<gene>
    <name evidence="3" type="ORF">HOLleu_22053</name>
</gene>
<sequence length="150" mass="16835">MLRYRSSFTYGLLVNNLHLTDVCVLGHFRTALAVLGHVTFAVTGYYFHLTRRNPETYTLLFFQLSWLSAVCCSASVASTIEILLAETNLENEAKEYLTTNLDIHCMELLCLLCAGWYIGKKISNNGQSTDSASPSELEPDKEPNLKRPLP</sequence>
<keyword evidence="2" id="KW-0472">Membrane</keyword>
<keyword evidence="2" id="KW-0812">Transmembrane</keyword>
<evidence type="ECO:0000256" key="2">
    <source>
        <dbReference type="SAM" id="Phobius"/>
    </source>
</evidence>
<protein>
    <submittedName>
        <fullName evidence="3">Uncharacterized protein</fullName>
    </submittedName>
</protein>
<evidence type="ECO:0000256" key="1">
    <source>
        <dbReference type="SAM" id="MobiDB-lite"/>
    </source>
</evidence>